<evidence type="ECO:0000313" key="3">
    <source>
        <dbReference type="Proteomes" id="UP001482620"/>
    </source>
</evidence>
<comment type="caution">
    <text evidence="2">The sequence shown here is derived from an EMBL/GenBank/DDBJ whole genome shotgun (WGS) entry which is preliminary data.</text>
</comment>
<keyword evidence="1" id="KW-1133">Transmembrane helix</keyword>
<keyword evidence="1" id="KW-0812">Transmembrane</keyword>
<proteinExistence type="predicted"/>
<dbReference type="EMBL" id="JAHRIQ010016335">
    <property type="protein sequence ID" value="MEQ2226800.1"/>
    <property type="molecule type" value="Genomic_DNA"/>
</dbReference>
<evidence type="ECO:0000256" key="1">
    <source>
        <dbReference type="SAM" id="Phobius"/>
    </source>
</evidence>
<protein>
    <submittedName>
        <fullName evidence="2">Uncharacterized protein</fullName>
    </submittedName>
</protein>
<keyword evidence="1" id="KW-0472">Membrane</keyword>
<gene>
    <name evidence="2" type="ORF">ILYODFUR_031078</name>
</gene>
<feature type="transmembrane region" description="Helical" evidence="1">
    <location>
        <begin position="49"/>
        <end position="68"/>
    </location>
</feature>
<reference evidence="2 3" key="1">
    <citation type="submission" date="2021-06" db="EMBL/GenBank/DDBJ databases">
        <authorList>
            <person name="Palmer J.M."/>
        </authorList>
    </citation>
    <scope>NUCLEOTIDE SEQUENCE [LARGE SCALE GENOMIC DNA]</scope>
    <source>
        <strain evidence="3">if_2019</strain>
        <tissue evidence="2">Muscle</tissue>
    </source>
</reference>
<sequence length="100" mass="11368">MHQGEEHRETRGLYAQSGAYVGEGGTDCSPQVPTQTITYGNRREAMKDLQSSLITDILCLFLFLPLWFKSCPSKLCKKPDMKHPTLNIIIFHRLSPYLPT</sequence>
<organism evidence="2 3">
    <name type="scientific">Ilyodon furcidens</name>
    <name type="common">goldbreast splitfin</name>
    <dbReference type="NCBI Taxonomy" id="33524"/>
    <lineage>
        <taxon>Eukaryota</taxon>
        <taxon>Metazoa</taxon>
        <taxon>Chordata</taxon>
        <taxon>Craniata</taxon>
        <taxon>Vertebrata</taxon>
        <taxon>Euteleostomi</taxon>
        <taxon>Actinopterygii</taxon>
        <taxon>Neopterygii</taxon>
        <taxon>Teleostei</taxon>
        <taxon>Neoteleostei</taxon>
        <taxon>Acanthomorphata</taxon>
        <taxon>Ovalentaria</taxon>
        <taxon>Atherinomorphae</taxon>
        <taxon>Cyprinodontiformes</taxon>
        <taxon>Goodeidae</taxon>
        <taxon>Ilyodon</taxon>
    </lineage>
</organism>
<keyword evidence="3" id="KW-1185">Reference proteome</keyword>
<dbReference type="Proteomes" id="UP001482620">
    <property type="component" value="Unassembled WGS sequence"/>
</dbReference>
<name>A0ABV0T1Q0_9TELE</name>
<accession>A0ABV0T1Q0</accession>
<evidence type="ECO:0000313" key="2">
    <source>
        <dbReference type="EMBL" id="MEQ2226800.1"/>
    </source>
</evidence>